<name>E2SCG1_9ACTN</name>
<sequence length="63" mass="6786">MPRRLTLPDVHTSNLDVTTDTHFLPANPAIRSLAEVASGSALTVAPLPGDHHPRVRQPELARA</sequence>
<dbReference type="EMBL" id="ACLF03000006">
    <property type="protein sequence ID" value="EFQ82914.1"/>
    <property type="molecule type" value="Genomic_DNA"/>
</dbReference>
<accession>E2SCG1</accession>
<protein>
    <submittedName>
        <fullName evidence="2">Uncharacterized protein</fullName>
    </submittedName>
</protein>
<evidence type="ECO:0000256" key="1">
    <source>
        <dbReference type="SAM" id="MobiDB-lite"/>
    </source>
</evidence>
<evidence type="ECO:0000313" key="2">
    <source>
        <dbReference type="EMBL" id="EFQ82914.1"/>
    </source>
</evidence>
<evidence type="ECO:0000313" key="3">
    <source>
        <dbReference type="Proteomes" id="UP000003111"/>
    </source>
</evidence>
<dbReference type="HOGENOM" id="CLU_2875644_0_0_11"/>
<feature type="compositionally biased region" description="Basic and acidic residues" evidence="1">
    <location>
        <begin position="49"/>
        <end position="63"/>
    </location>
</feature>
<feature type="region of interest" description="Disordered" evidence="1">
    <location>
        <begin position="43"/>
        <end position="63"/>
    </location>
</feature>
<reference evidence="2" key="1">
    <citation type="submission" date="2010-08" db="EMBL/GenBank/DDBJ databases">
        <authorList>
            <person name="Muzny D."/>
            <person name="Qin X."/>
            <person name="Buhay C."/>
            <person name="Dugan-Rocha S."/>
            <person name="Ding Y."/>
            <person name="Chen G."/>
            <person name="Hawes A."/>
            <person name="Holder M."/>
            <person name="Jhangiani S."/>
            <person name="Johnson A."/>
            <person name="Khan Z."/>
            <person name="Li Z."/>
            <person name="Liu W."/>
            <person name="Liu X."/>
            <person name="Perez L."/>
            <person name="Shen H."/>
            <person name="Wang Q."/>
            <person name="Watt J."/>
            <person name="Xi L."/>
            <person name="Xin Y."/>
            <person name="Zhou J."/>
            <person name="Deng J."/>
            <person name="Jiang H."/>
            <person name="Liu Y."/>
            <person name="Qu J."/>
            <person name="Song X.-Z."/>
            <person name="Zhang L."/>
            <person name="Villasana D."/>
            <person name="Johnson A."/>
            <person name="Liu J."/>
            <person name="Liyanage D."/>
            <person name="Lorensuhewa L."/>
            <person name="Robinson T."/>
            <person name="Song A."/>
            <person name="Song B.-B."/>
            <person name="Dinh H."/>
            <person name="Thornton R."/>
            <person name="Coyle M."/>
            <person name="Francisco L."/>
            <person name="Jackson L."/>
            <person name="Javaid M."/>
            <person name="Korchina V."/>
            <person name="Kovar C."/>
            <person name="Mata R."/>
            <person name="Mathew T."/>
            <person name="Ngo R."/>
            <person name="Nguyen L."/>
            <person name="Nguyen N."/>
            <person name="Okwuonu G."/>
            <person name="Ongeri F."/>
            <person name="Pham C."/>
            <person name="Simmons D."/>
            <person name="Wilczek-Boney K."/>
            <person name="Hale W."/>
            <person name="Jakkamsetti A."/>
            <person name="Pham P."/>
            <person name="Ruth R."/>
            <person name="San Lucas F."/>
            <person name="Warren J."/>
            <person name="Zhang J."/>
            <person name="Zhao Z."/>
            <person name="Zhou C."/>
            <person name="Zhu D."/>
            <person name="Lee S."/>
            <person name="Bess C."/>
            <person name="Blankenburg K."/>
            <person name="Forbes L."/>
            <person name="Fu Q."/>
            <person name="Gubbala S."/>
            <person name="Hirani K."/>
            <person name="Jayaseelan J.C."/>
            <person name="Lara F."/>
            <person name="Munidasa M."/>
            <person name="Palculict T."/>
            <person name="Patil S."/>
            <person name="Pu L.-L."/>
            <person name="Saada N."/>
            <person name="Tang L."/>
            <person name="Weissenberger G."/>
            <person name="Zhu Y."/>
            <person name="Hemphill L."/>
            <person name="Shang Y."/>
            <person name="Youmans B."/>
            <person name="Ayvaz T."/>
            <person name="Ross M."/>
            <person name="Santibanez J."/>
            <person name="Aqrawi P."/>
            <person name="Gross S."/>
            <person name="Joshi V."/>
            <person name="Fowler G."/>
            <person name="Nazareth L."/>
            <person name="Reid J."/>
            <person name="Worley K."/>
            <person name="Petrosino J."/>
            <person name="Highlander S."/>
            <person name="Gibbs R."/>
        </authorList>
    </citation>
    <scope>NUCLEOTIDE SEQUENCE [LARGE SCALE GENOMIC DNA]</scope>
    <source>
        <strain evidence="2">DSM 15272</strain>
    </source>
</reference>
<gene>
    <name evidence="2" type="ORF">HMPREF0063_12123</name>
</gene>
<organism evidence="2 3">
    <name type="scientific">Aeromicrobium marinum DSM 15272</name>
    <dbReference type="NCBI Taxonomy" id="585531"/>
    <lineage>
        <taxon>Bacteria</taxon>
        <taxon>Bacillati</taxon>
        <taxon>Actinomycetota</taxon>
        <taxon>Actinomycetes</taxon>
        <taxon>Propionibacteriales</taxon>
        <taxon>Nocardioidaceae</taxon>
        <taxon>Aeromicrobium</taxon>
    </lineage>
</organism>
<proteinExistence type="predicted"/>
<comment type="caution">
    <text evidence="2">The sequence shown here is derived from an EMBL/GenBank/DDBJ whole genome shotgun (WGS) entry which is preliminary data.</text>
</comment>
<dbReference type="Proteomes" id="UP000003111">
    <property type="component" value="Unassembled WGS sequence"/>
</dbReference>
<keyword evidence="3" id="KW-1185">Reference proteome</keyword>
<dbReference type="AlphaFoldDB" id="E2SCG1"/>